<protein>
    <submittedName>
        <fullName evidence="1">Uncharacterized protein</fullName>
    </submittedName>
</protein>
<reference evidence="1" key="1">
    <citation type="submission" date="2020-01" db="EMBL/GenBank/DDBJ databases">
        <authorList>
            <person name="Meier V. D."/>
            <person name="Meier V D."/>
        </authorList>
    </citation>
    <scope>NUCLEOTIDE SEQUENCE</scope>
    <source>
        <strain evidence="1">HLG_WM_MAG_06</strain>
    </source>
</reference>
<gene>
    <name evidence="1" type="ORF">HELGO_WM26001</name>
</gene>
<proteinExistence type="predicted"/>
<dbReference type="EMBL" id="CACVAP010000099">
    <property type="protein sequence ID" value="CAA6821509.1"/>
    <property type="molecule type" value="Genomic_DNA"/>
</dbReference>
<name>A0A6S6U480_9BACT</name>
<accession>A0A6S6U480</accession>
<evidence type="ECO:0000313" key="1">
    <source>
        <dbReference type="EMBL" id="CAA6821509.1"/>
    </source>
</evidence>
<sequence>NNVVYFELNLNPIGGISKSVEQEFASQGR</sequence>
<feature type="non-terminal residue" evidence="1">
    <location>
        <position position="1"/>
    </location>
</feature>
<organism evidence="1">
    <name type="scientific">uncultured Sulfurovum sp</name>
    <dbReference type="NCBI Taxonomy" id="269237"/>
    <lineage>
        <taxon>Bacteria</taxon>
        <taxon>Pseudomonadati</taxon>
        <taxon>Campylobacterota</taxon>
        <taxon>Epsilonproteobacteria</taxon>
        <taxon>Campylobacterales</taxon>
        <taxon>Sulfurovaceae</taxon>
        <taxon>Sulfurovum</taxon>
        <taxon>environmental samples</taxon>
    </lineage>
</organism>
<dbReference type="AlphaFoldDB" id="A0A6S6U480"/>